<reference evidence="1" key="2">
    <citation type="submission" date="2021-04" db="EMBL/GenBank/DDBJ databases">
        <authorList>
            <person name="Gilroy R."/>
        </authorList>
    </citation>
    <scope>NUCLEOTIDE SEQUENCE</scope>
    <source>
        <strain evidence="1">5134</strain>
    </source>
</reference>
<proteinExistence type="predicted"/>
<dbReference type="Proteomes" id="UP000886844">
    <property type="component" value="Unassembled WGS sequence"/>
</dbReference>
<gene>
    <name evidence="1" type="ORF">H9828_06580</name>
</gene>
<dbReference type="EMBL" id="DXDA01000056">
    <property type="protein sequence ID" value="HIY69064.1"/>
    <property type="molecule type" value="Genomic_DNA"/>
</dbReference>
<evidence type="ECO:0000313" key="2">
    <source>
        <dbReference type="Proteomes" id="UP000886844"/>
    </source>
</evidence>
<protein>
    <submittedName>
        <fullName evidence="1">Uncharacterized protein</fullName>
    </submittedName>
</protein>
<reference evidence="1" key="1">
    <citation type="journal article" date="2021" name="PeerJ">
        <title>Extensive microbial diversity within the chicken gut microbiome revealed by metagenomics and culture.</title>
        <authorList>
            <person name="Gilroy R."/>
            <person name="Ravi A."/>
            <person name="Getino M."/>
            <person name="Pursley I."/>
            <person name="Horton D.L."/>
            <person name="Alikhan N.F."/>
            <person name="Baker D."/>
            <person name="Gharbi K."/>
            <person name="Hall N."/>
            <person name="Watson M."/>
            <person name="Adriaenssens E.M."/>
            <person name="Foster-Nyarko E."/>
            <person name="Jarju S."/>
            <person name="Secka A."/>
            <person name="Antonio M."/>
            <person name="Oren A."/>
            <person name="Chaudhuri R.R."/>
            <person name="La Ragione R."/>
            <person name="Hildebrand F."/>
            <person name="Pallen M.J."/>
        </authorList>
    </citation>
    <scope>NUCLEOTIDE SEQUENCE</scope>
    <source>
        <strain evidence="1">5134</strain>
    </source>
</reference>
<dbReference type="AlphaFoldDB" id="A0A9D2CCL7"/>
<comment type="caution">
    <text evidence="1">The sequence shown here is derived from an EMBL/GenBank/DDBJ whole genome shotgun (WGS) entry which is preliminary data.</text>
</comment>
<evidence type="ECO:0000313" key="1">
    <source>
        <dbReference type="EMBL" id="HIY69064.1"/>
    </source>
</evidence>
<accession>A0A9D2CCL7</accession>
<sequence length="86" mass="10001">MTRIDEKLAEVLIREVRGLPLRQALLKLLDRGFIDARACERQAIRDEVERLQRQGMPRCEAFEVAAATFCCSYEKARNAFYNHSKN</sequence>
<organism evidence="1 2">
    <name type="scientific">Candidatus Alistipes intestinigallinarum</name>
    <dbReference type="NCBI Taxonomy" id="2838440"/>
    <lineage>
        <taxon>Bacteria</taxon>
        <taxon>Pseudomonadati</taxon>
        <taxon>Bacteroidota</taxon>
        <taxon>Bacteroidia</taxon>
        <taxon>Bacteroidales</taxon>
        <taxon>Rikenellaceae</taxon>
        <taxon>Alistipes</taxon>
    </lineage>
</organism>
<name>A0A9D2CCL7_9BACT</name>